<dbReference type="STRING" id="640635.SAMN04489806_2422"/>
<protein>
    <recommendedName>
        <fullName evidence="3">Phosphoribosyltransferase domain-containing protein</fullName>
    </recommendedName>
</protein>
<proteinExistence type="predicted"/>
<dbReference type="SUPFAM" id="SSF53271">
    <property type="entry name" value="PRTase-like"/>
    <property type="match status" value="1"/>
</dbReference>
<dbReference type="OrthoDB" id="307631at2"/>
<dbReference type="CDD" id="cd06223">
    <property type="entry name" value="PRTases_typeI"/>
    <property type="match status" value="1"/>
</dbReference>
<feature type="domain" description="Phosphoribosyltransferase" evidence="3">
    <location>
        <begin position="11"/>
        <end position="150"/>
    </location>
</feature>
<dbReference type="InterPro" id="IPR029057">
    <property type="entry name" value="PRTase-like"/>
</dbReference>
<organism evidence="4 5">
    <name type="scientific">Paramicrobacterium humi</name>
    <dbReference type="NCBI Taxonomy" id="640635"/>
    <lineage>
        <taxon>Bacteria</taxon>
        <taxon>Bacillati</taxon>
        <taxon>Actinomycetota</taxon>
        <taxon>Actinomycetes</taxon>
        <taxon>Micrococcales</taxon>
        <taxon>Microbacteriaceae</taxon>
        <taxon>Paramicrobacterium</taxon>
    </lineage>
</organism>
<dbReference type="RefSeq" id="WP_091184621.1">
    <property type="nucleotide sequence ID" value="NZ_FNRY01000001.1"/>
</dbReference>
<evidence type="ECO:0000313" key="5">
    <source>
        <dbReference type="Proteomes" id="UP000199183"/>
    </source>
</evidence>
<accession>A0A1H4P7F0</accession>
<sequence length="160" mass="17319">MSDEREVLGWDDFGEAARDLARTVHASGFAPDIVVAVARGGLLLAGAVAYALGTKSCGSINVEFYTDIDKTLPEPVLLPPALDAPALSGKRVLLVDDVSDSGRTLRLVVDILTGHGADVRSVTLYSKPRTVLEPDYVWRRTDKWITFPWSALPPVTKENS</sequence>
<keyword evidence="5" id="KW-1185">Reference proteome</keyword>
<evidence type="ECO:0000313" key="4">
    <source>
        <dbReference type="EMBL" id="SEC03381.1"/>
    </source>
</evidence>
<dbReference type="PANTHER" id="PTHR43363:SF1">
    <property type="entry name" value="HYPOXANTHINE-GUANINE PHOSPHORIBOSYLTRANSFERASE"/>
    <property type="match status" value="1"/>
</dbReference>
<dbReference type="Proteomes" id="UP000199183">
    <property type="component" value="Unassembled WGS sequence"/>
</dbReference>
<dbReference type="Gene3D" id="3.40.50.2020">
    <property type="match status" value="1"/>
</dbReference>
<evidence type="ECO:0000256" key="2">
    <source>
        <dbReference type="ARBA" id="ARBA00022679"/>
    </source>
</evidence>
<dbReference type="PANTHER" id="PTHR43363">
    <property type="entry name" value="HYPOXANTHINE PHOSPHORIBOSYLTRANSFERASE"/>
    <property type="match status" value="1"/>
</dbReference>
<reference evidence="4 5" key="1">
    <citation type="submission" date="2016-10" db="EMBL/GenBank/DDBJ databases">
        <authorList>
            <person name="de Groot N.N."/>
        </authorList>
    </citation>
    <scope>NUCLEOTIDE SEQUENCE [LARGE SCALE GENOMIC DNA]</scope>
    <source>
        <strain evidence="4 5">DSM 21799</strain>
    </source>
</reference>
<evidence type="ECO:0000256" key="1">
    <source>
        <dbReference type="ARBA" id="ARBA00022676"/>
    </source>
</evidence>
<gene>
    <name evidence="4" type="ORF">SAMN04489806_2422</name>
</gene>
<dbReference type="EMBL" id="FNRY01000001">
    <property type="protein sequence ID" value="SEC03381.1"/>
    <property type="molecule type" value="Genomic_DNA"/>
</dbReference>
<evidence type="ECO:0000259" key="3">
    <source>
        <dbReference type="Pfam" id="PF00156"/>
    </source>
</evidence>
<dbReference type="AlphaFoldDB" id="A0A1H4P7F0"/>
<dbReference type="Pfam" id="PF00156">
    <property type="entry name" value="Pribosyltran"/>
    <property type="match status" value="1"/>
</dbReference>
<keyword evidence="2" id="KW-0808">Transferase</keyword>
<name>A0A1H4P7F0_9MICO</name>
<dbReference type="GO" id="GO:0016757">
    <property type="term" value="F:glycosyltransferase activity"/>
    <property type="evidence" value="ECO:0007669"/>
    <property type="project" value="UniProtKB-KW"/>
</dbReference>
<dbReference type="InterPro" id="IPR000836">
    <property type="entry name" value="PRTase_dom"/>
</dbReference>
<keyword evidence="1" id="KW-0328">Glycosyltransferase</keyword>